<evidence type="ECO:0000313" key="2">
    <source>
        <dbReference type="Proteomes" id="UP000318538"/>
    </source>
</evidence>
<organism evidence="1 2">
    <name type="scientific">Rubripirellula lacrimiformis</name>
    <dbReference type="NCBI Taxonomy" id="1930273"/>
    <lineage>
        <taxon>Bacteria</taxon>
        <taxon>Pseudomonadati</taxon>
        <taxon>Planctomycetota</taxon>
        <taxon>Planctomycetia</taxon>
        <taxon>Pirellulales</taxon>
        <taxon>Pirellulaceae</taxon>
        <taxon>Rubripirellula</taxon>
    </lineage>
</organism>
<dbReference type="Pfam" id="PF07586">
    <property type="entry name" value="HXXSHH"/>
    <property type="match status" value="1"/>
</dbReference>
<name>A0A517N9L2_9BACT</name>
<sequence>MDTSPIQHFRSDRMPHSLSRRTVLRGLGTAVALPLLDVMSPSRLLSAASPNQSAPLRMGFFYVPNGMHMPDWTPKKDGFKFDLPPTLAKLADHQDSINILSGLTLDGARAHGDGGGDHARSVAAFLTGSHPRKTNGADIQNGISIDQMTAKYVGDRTRFASLELGLEASAQAGNCDSGYSCAYASNMSWRGPTNPMSKEVDPGSLFDRLFAGQAVKETRQARSVREKYRKSILDFVLEDANQLHKTLPAVDQRKLDEYLYSVRDVEKRVGGAEKLRLNEDGVPDYPRPSGVPKELSKHAELMMDMVTLAYQTDSTRILSFMFTNAGSNRSYPEIGVSEGHHELSHHGKSEHKQEHIAKINRYHIERFAYLLDRMKRTPEGNGSLLDNCMLVYGSGISDGDRHNHDDLPILMAGAAGNRIKTGRHLKYKNGTPLCNLYVWMMQQMGAKADQFGDSSGVLDQLV</sequence>
<dbReference type="AlphaFoldDB" id="A0A517N9L2"/>
<evidence type="ECO:0000313" key="1">
    <source>
        <dbReference type="EMBL" id="QDT03823.1"/>
    </source>
</evidence>
<dbReference type="KEGG" id="rlc:K227x_22080"/>
<reference evidence="1 2" key="1">
    <citation type="submission" date="2019-02" db="EMBL/GenBank/DDBJ databases">
        <title>Deep-cultivation of Planctomycetes and their phenomic and genomic characterization uncovers novel biology.</title>
        <authorList>
            <person name="Wiegand S."/>
            <person name="Jogler M."/>
            <person name="Boedeker C."/>
            <person name="Pinto D."/>
            <person name="Vollmers J."/>
            <person name="Rivas-Marin E."/>
            <person name="Kohn T."/>
            <person name="Peeters S.H."/>
            <person name="Heuer A."/>
            <person name="Rast P."/>
            <person name="Oberbeckmann S."/>
            <person name="Bunk B."/>
            <person name="Jeske O."/>
            <person name="Meyerdierks A."/>
            <person name="Storesund J.E."/>
            <person name="Kallscheuer N."/>
            <person name="Luecker S."/>
            <person name="Lage O.M."/>
            <person name="Pohl T."/>
            <person name="Merkel B.J."/>
            <person name="Hornburger P."/>
            <person name="Mueller R.-W."/>
            <person name="Bruemmer F."/>
            <person name="Labrenz M."/>
            <person name="Spormann A.M."/>
            <person name="Op den Camp H."/>
            <person name="Overmann J."/>
            <person name="Amann R."/>
            <person name="Jetten M.S.M."/>
            <person name="Mascher T."/>
            <person name="Medema M.H."/>
            <person name="Devos D.P."/>
            <person name="Kaster A.-K."/>
            <person name="Ovreas L."/>
            <person name="Rohde M."/>
            <person name="Galperin M.Y."/>
            <person name="Jogler C."/>
        </authorList>
    </citation>
    <scope>NUCLEOTIDE SEQUENCE [LARGE SCALE GENOMIC DNA]</scope>
    <source>
        <strain evidence="1 2">K22_7</strain>
    </source>
</reference>
<proteinExistence type="predicted"/>
<gene>
    <name evidence="1" type="ORF">K227x_22080</name>
</gene>
<evidence type="ECO:0008006" key="3">
    <source>
        <dbReference type="Google" id="ProtNLM"/>
    </source>
</evidence>
<accession>A0A517N9L2</accession>
<keyword evidence="2" id="KW-1185">Reference proteome</keyword>
<dbReference type="Proteomes" id="UP000318538">
    <property type="component" value="Chromosome"/>
</dbReference>
<dbReference type="InterPro" id="IPR011447">
    <property type="entry name" value="DUF1552"/>
</dbReference>
<protein>
    <recommendedName>
        <fullName evidence="3">DUF1552 domain-containing protein</fullName>
    </recommendedName>
</protein>
<dbReference type="EMBL" id="CP036525">
    <property type="protein sequence ID" value="QDT03823.1"/>
    <property type="molecule type" value="Genomic_DNA"/>
</dbReference>